<feature type="domain" description="Deltamethrin resistance protein prag01" evidence="2">
    <location>
        <begin position="34"/>
        <end position="84"/>
    </location>
</feature>
<dbReference type="EMBL" id="LRGB01002190">
    <property type="protein sequence ID" value="KZS08810.1"/>
    <property type="molecule type" value="Genomic_DNA"/>
</dbReference>
<dbReference type="AlphaFoldDB" id="A0A164RNK8"/>
<dbReference type="PANTHER" id="PTHR22133">
    <property type="entry name" value="AT01821P-RELATED"/>
    <property type="match status" value="1"/>
</dbReference>
<reference evidence="3 4" key="1">
    <citation type="submission" date="2016-03" db="EMBL/GenBank/DDBJ databases">
        <title>EvidentialGene: Evidence-directed Construction of Genes on Genomes.</title>
        <authorList>
            <person name="Gilbert D.G."/>
            <person name="Choi J.-H."/>
            <person name="Mockaitis K."/>
            <person name="Colbourne J."/>
            <person name="Pfrender M."/>
        </authorList>
    </citation>
    <scope>NUCLEOTIDE SEQUENCE [LARGE SCALE GENOMIC DNA]</scope>
    <source>
        <strain evidence="3 4">Xinb3</strain>
        <tissue evidence="3">Complete organism</tissue>
    </source>
</reference>
<dbReference type="Proteomes" id="UP000076858">
    <property type="component" value="Unassembled WGS sequence"/>
</dbReference>
<evidence type="ECO:0000313" key="3">
    <source>
        <dbReference type="EMBL" id="KZS08810.1"/>
    </source>
</evidence>
<keyword evidence="1" id="KW-0812">Transmembrane</keyword>
<name>A0A164RNK8_9CRUS</name>
<gene>
    <name evidence="3" type="ORF">APZ42_027511</name>
</gene>
<evidence type="ECO:0000256" key="1">
    <source>
        <dbReference type="SAM" id="Phobius"/>
    </source>
</evidence>
<dbReference type="OrthoDB" id="9981889at2759"/>
<accession>A0A164RNK8</accession>
<sequence>MRQFTKLITQTGRLTTQQTRNGSYVSSIKTATLNEMPVPSGSWAEHNAAKQKSYNLHLVAGVAITIVTIFAGIQTDSFYLNWGPELKNKK</sequence>
<proteinExistence type="predicted"/>
<evidence type="ECO:0000313" key="4">
    <source>
        <dbReference type="Proteomes" id="UP000076858"/>
    </source>
</evidence>
<protein>
    <recommendedName>
        <fullName evidence="2">Deltamethrin resistance protein prag01 domain-containing protein</fullName>
    </recommendedName>
</protein>
<evidence type="ECO:0000259" key="2">
    <source>
        <dbReference type="Pfam" id="PF16020"/>
    </source>
</evidence>
<keyword evidence="1" id="KW-1133">Transmembrane helix</keyword>
<dbReference type="InterPro" id="IPR031973">
    <property type="entry name" value="Deltameth_res_prag01"/>
</dbReference>
<dbReference type="PANTHER" id="PTHR22133:SF2">
    <property type="entry name" value="AT01821P-RELATED"/>
    <property type="match status" value="1"/>
</dbReference>
<keyword evidence="4" id="KW-1185">Reference proteome</keyword>
<feature type="transmembrane region" description="Helical" evidence="1">
    <location>
        <begin position="54"/>
        <end position="73"/>
    </location>
</feature>
<comment type="caution">
    <text evidence="3">The sequence shown here is derived from an EMBL/GenBank/DDBJ whole genome shotgun (WGS) entry which is preliminary data.</text>
</comment>
<keyword evidence="1" id="KW-0472">Membrane</keyword>
<dbReference type="Pfam" id="PF16020">
    <property type="entry name" value="Deltameth_res"/>
    <property type="match status" value="1"/>
</dbReference>
<organism evidence="3 4">
    <name type="scientific">Daphnia magna</name>
    <dbReference type="NCBI Taxonomy" id="35525"/>
    <lineage>
        <taxon>Eukaryota</taxon>
        <taxon>Metazoa</taxon>
        <taxon>Ecdysozoa</taxon>
        <taxon>Arthropoda</taxon>
        <taxon>Crustacea</taxon>
        <taxon>Branchiopoda</taxon>
        <taxon>Diplostraca</taxon>
        <taxon>Cladocera</taxon>
        <taxon>Anomopoda</taxon>
        <taxon>Daphniidae</taxon>
        <taxon>Daphnia</taxon>
    </lineage>
</organism>